<dbReference type="EMBL" id="FOKV01000002">
    <property type="protein sequence ID" value="SFC10089.1"/>
    <property type="molecule type" value="Genomic_DNA"/>
</dbReference>
<evidence type="ECO:0000313" key="8">
    <source>
        <dbReference type="Proteomes" id="UP000199438"/>
    </source>
</evidence>
<dbReference type="RefSeq" id="WP_092541139.1">
    <property type="nucleotide sequence ID" value="NZ_FOKV01000002.1"/>
</dbReference>
<dbReference type="PANTHER" id="PTHR30341">
    <property type="entry name" value="SODIUM ION/PROTON ANTIPORTER NHAA-RELATED"/>
    <property type="match status" value="1"/>
</dbReference>
<dbReference type="STRING" id="1334022.SAMN04487907_102243"/>
<organism evidence="7 8">
    <name type="scientific">Zunongwangia mangrovi</name>
    <dbReference type="NCBI Taxonomy" id="1334022"/>
    <lineage>
        <taxon>Bacteria</taxon>
        <taxon>Pseudomonadati</taxon>
        <taxon>Bacteroidota</taxon>
        <taxon>Flavobacteriia</taxon>
        <taxon>Flavobacteriales</taxon>
        <taxon>Flavobacteriaceae</taxon>
        <taxon>Zunongwangia</taxon>
    </lineage>
</organism>
<dbReference type="GO" id="GO:0015385">
    <property type="term" value="F:sodium:proton antiporter activity"/>
    <property type="evidence" value="ECO:0007669"/>
    <property type="project" value="UniProtKB-UniRule"/>
</dbReference>
<feature type="transmembrane region" description="Helical" evidence="6">
    <location>
        <begin position="380"/>
        <end position="402"/>
    </location>
</feature>
<comment type="subcellular location">
    <subcellularLocation>
        <location evidence="1">Cell inner membrane</location>
        <topology evidence="1">Multi-pass membrane protein</topology>
    </subcellularLocation>
    <subcellularLocation>
        <location evidence="6">Cell membrane</location>
        <topology evidence="6">Multi-pass membrane protein</topology>
    </subcellularLocation>
</comment>
<keyword evidence="3 6" id="KW-0812">Transmembrane</keyword>
<keyword evidence="4 6" id="KW-1133">Transmembrane helix</keyword>
<reference evidence="8" key="1">
    <citation type="submission" date="2016-10" db="EMBL/GenBank/DDBJ databases">
        <authorList>
            <person name="Varghese N."/>
            <person name="Submissions S."/>
        </authorList>
    </citation>
    <scope>NUCLEOTIDE SEQUENCE [LARGE SCALE GENOMIC DNA]</scope>
    <source>
        <strain evidence="8">DSM 24499</strain>
    </source>
</reference>
<feature type="transmembrane region" description="Helical" evidence="6">
    <location>
        <begin position="189"/>
        <end position="208"/>
    </location>
</feature>
<dbReference type="AlphaFoldDB" id="A0A1I1GED9"/>
<feature type="transmembrane region" description="Helical" evidence="6">
    <location>
        <begin position="336"/>
        <end position="360"/>
    </location>
</feature>
<feature type="transmembrane region" description="Helical" evidence="6">
    <location>
        <begin position="414"/>
        <end position="431"/>
    </location>
</feature>
<accession>A0A1I1GED9</accession>
<feature type="transmembrane region" description="Helical" evidence="6">
    <location>
        <begin position="215"/>
        <end position="246"/>
    </location>
</feature>
<feature type="transmembrane region" description="Helical" evidence="6">
    <location>
        <begin position="21"/>
        <end position="39"/>
    </location>
</feature>
<dbReference type="InterPro" id="IPR004670">
    <property type="entry name" value="NhaA"/>
</dbReference>
<keyword evidence="6" id="KW-0813">Transport</keyword>
<dbReference type="NCBIfam" id="TIGR00773">
    <property type="entry name" value="NhaA"/>
    <property type="match status" value="1"/>
</dbReference>
<feature type="transmembrane region" description="Helical" evidence="6">
    <location>
        <begin position="162"/>
        <end position="183"/>
    </location>
</feature>
<evidence type="ECO:0000256" key="3">
    <source>
        <dbReference type="ARBA" id="ARBA00022692"/>
    </source>
</evidence>
<comment type="catalytic activity">
    <reaction evidence="6">
        <text>Na(+)(in) + 2 H(+)(out) = Na(+)(out) + 2 H(+)(in)</text>
        <dbReference type="Rhea" id="RHEA:29251"/>
        <dbReference type="ChEBI" id="CHEBI:15378"/>
        <dbReference type="ChEBI" id="CHEBI:29101"/>
    </reaction>
</comment>
<evidence type="ECO:0000256" key="2">
    <source>
        <dbReference type="ARBA" id="ARBA00022475"/>
    </source>
</evidence>
<dbReference type="Gene3D" id="1.20.1530.10">
    <property type="entry name" value="Na+/H+ antiporter like domain"/>
    <property type="match status" value="1"/>
</dbReference>
<dbReference type="HAMAP" id="MF_01844">
    <property type="entry name" value="NhaA"/>
    <property type="match status" value="1"/>
</dbReference>
<keyword evidence="6" id="KW-0739">Sodium transport</keyword>
<comment type="function">
    <text evidence="6">Na(+)/H(+) antiporter that extrudes sodium in exchange for external protons.</text>
</comment>
<evidence type="ECO:0000256" key="6">
    <source>
        <dbReference type="HAMAP-Rule" id="MF_01844"/>
    </source>
</evidence>
<dbReference type="InterPro" id="IPR023171">
    <property type="entry name" value="Na/H_antiporter_dom_sf"/>
</dbReference>
<protein>
    <recommendedName>
        <fullName evidence="6">Na(+)/H(+) antiporter NhaA</fullName>
    </recommendedName>
    <alternativeName>
        <fullName evidence="6">Sodium/proton antiporter NhaA</fullName>
    </alternativeName>
</protein>
<keyword evidence="2 6" id="KW-1003">Cell membrane</keyword>
<proteinExistence type="inferred from homology"/>
<keyword evidence="6" id="KW-0050">Antiport</keyword>
<feature type="transmembrane region" description="Helical" evidence="6">
    <location>
        <begin position="68"/>
        <end position="88"/>
    </location>
</feature>
<feature type="transmembrane region" description="Helical" evidence="6">
    <location>
        <begin position="136"/>
        <end position="153"/>
    </location>
</feature>
<dbReference type="OrthoDB" id="9808135at2"/>
<dbReference type="PANTHER" id="PTHR30341:SF0">
    <property type="entry name" value="NA(+)_H(+) ANTIPORTER NHAA"/>
    <property type="match status" value="1"/>
</dbReference>
<evidence type="ECO:0000256" key="4">
    <source>
        <dbReference type="ARBA" id="ARBA00022989"/>
    </source>
</evidence>
<keyword evidence="6" id="KW-0915">Sodium</keyword>
<keyword evidence="5 6" id="KW-0472">Membrane</keyword>
<dbReference type="Pfam" id="PF06965">
    <property type="entry name" value="Na_H_antiport_1"/>
    <property type="match status" value="1"/>
</dbReference>
<dbReference type="GO" id="GO:0006885">
    <property type="term" value="P:regulation of pH"/>
    <property type="evidence" value="ECO:0007669"/>
    <property type="project" value="UniProtKB-UniRule"/>
</dbReference>
<feature type="transmembrane region" description="Helical" evidence="6">
    <location>
        <begin position="100"/>
        <end position="124"/>
    </location>
</feature>
<keyword evidence="8" id="KW-1185">Reference proteome</keyword>
<evidence type="ECO:0000313" key="7">
    <source>
        <dbReference type="EMBL" id="SFC10089.1"/>
    </source>
</evidence>
<comment type="similarity">
    <text evidence="6">Belongs to the NhaA Na(+)/H(+) (TC 2.A.33) antiporter family.</text>
</comment>
<evidence type="ECO:0000256" key="5">
    <source>
        <dbReference type="ARBA" id="ARBA00023136"/>
    </source>
</evidence>
<name>A0A1I1GED9_9FLAO</name>
<dbReference type="Proteomes" id="UP000199438">
    <property type="component" value="Unassembled WGS sequence"/>
</dbReference>
<evidence type="ECO:0000256" key="1">
    <source>
        <dbReference type="ARBA" id="ARBA00004429"/>
    </source>
</evidence>
<gene>
    <name evidence="6" type="primary">nhaA</name>
    <name evidence="7" type="ORF">SAMN04487907_102243</name>
</gene>
<keyword evidence="6" id="KW-0406">Ion transport</keyword>
<dbReference type="GO" id="GO:0005886">
    <property type="term" value="C:plasma membrane"/>
    <property type="evidence" value="ECO:0007669"/>
    <property type="project" value="UniProtKB-SubCell"/>
</dbReference>
<sequence>MRKSPLDQYLILPIKKFIEKQTSVGILLIFAALLAMLVANSPLAEAYHQLWEQHIHIGINDFVINKSILHWINDGLMSMFFFLIGLEIKKEILHGELSTFRGALLPLTAGIGGMMMPAIIFSLFNSGTPAIEGWGIPMATDIAFALGLLYLLGDKVPLSLKIFLTAIAVIDDLGAVLIIALFYTSDISLLNLGIAAVFLSILVVANYIGVRNTIFYMIVGIGGLWLAILLSGVHATIAAVLAALAIPNSRTVDPPLFLRKVKLWAFKINKNEDPELTSSNEDTGMIIEKFALLTKEATPPLQRLENGLTNFVNFVVLPLFAFANAGVTINADSFGFFLSPITIGIILGLIIGKFCGIVFFTRLLCAIKICKLPKGVNWKHIYGVGCLGGIGFTMSLFITELAFDKPEMLTQAKIGILTASILAGIIGYNYLNWVSKRK</sequence>